<dbReference type="GO" id="GO:0012505">
    <property type="term" value="C:endomembrane system"/>
    <property type="evidence" value="ECO:0007669"/>
    <property type="project" value="UniProtKB-SubCell"/>
</dbReference>
<sequence>MHVLTGWSDMGDRQEFDRTELAEDRTIMAVERTFAGWIRTSFAAIGIGLAFKVLFGELDPPWLARAIATIFILLAAFLSIAAERRACRAMERMRSHSVDSPRAPHLRYVAWAVAAGSLVLAVAIWLMRDVAVPLVG</sequence>
<comment type="subcellular location">
    <subcellularLocation>
        <location evidence="1">Endomembrane system</location>
        <topology evidence="1">Multi-pass membrane protein</topology>
    </subcellularLocation>
</comment>
<organism evidence="7 8">
    <name type="scientific">Croceicoccus pelagius</name>
    <dbReference type="NCBI Taxonomy" id="1703341"/>
    <lineage>
        <taxon>Bacteria</taxon>
        <taxon>Pseudomonadati</taxon>
        <taxon>Pseudomonadota</taxon>
        <taxon>Alphaproteobacteria</taxon>
        <taxon>Sphingomonadales</taxon>
        <taxon>Erythrobacteraceae</taxon>
        <taxon>Croceicoccus</taxon>
    </lineage>
</organism>
<evidence type="ECO:0000313" key="7">
    <source>
        <dbReference type="EMBL" id="GGD40201.1"/>
    </source>
</evidence>
<dbReference type="EMBL" id="BMIO01000003">
    <property type="protein sequence ID" value="GGD40201.1"/>
    <property type="molecule type" value="Genomic_DNA"/>
</dbReference>
<evidence type="ECO:0000259" key="6">
    <source>
        <dbReference type="Pfam" id="PF02656"/>
    </source>
</evidence>
<evidence type="ECO:0000256" key="1">
    <source>
        <dbReference type="ARBA" id="ARBA00004127"/>
    </source>
</evidence>
<name>A0A917DIJ3_9SPHN</name>
<evidence type="ECO:0000256" key="3">
    <source>
        <dbReference type="ARBA" id="ARBA00022989"/>
    </source>
</evidence>
<dbReference type="Pfam" id="PF02656">
    <property type="entry name" value="DUF202"/>
    <property type="match status" value="1"/>
</dbReference>
<dbReference type="AlphaFoldDB" id="A0A917DIJ3"/>
<protein>
    <recommendedName>
        <fullName evidence="6">DUF202 domain-containing protein</fullName>
    </recommendedName>
</protein>
<feature type="transmembrane region" description="Helical" evidence="5">
    <location>
        <begin position="108"/>
        <end position="127"/>
    </location>
</feature>
<keyword evidence="4 5" id="KW-0472">Membrane</keyword>
<accession>A0A917DIJ3</accession>
<keyword evidence="3 5" id="KW-1133">Transmembrane helix</keyword>
<feature type="transmembrane region" description="Helical" evidence="5">
    <location>
        <begin position="62"/>
        <end position="82"/>
    </location>
</feature>
<evidence type="ECO:0000256" key="4">
    <source>
        <dbReference type="ARBA" id="ARBA00023136"/>
    </source>
</evidence>
<gene>
    <name evidence="7" type="ORF">GCM10010989_13000</name>
</gene>
<evidence type="ECO:0000313" key="8">
    <source>
        <dbReference type="Proteomes" id="UP000598997"/>
    </source>
</evidence>
<feature type="transmembrane region" description="Helical" evidence="5">
    <location>
        <begin position="34"/>
        <end position="56"/>
    </location>
</feature>
<keyword evidence="8" id="KW-1185">Reference proteome</keyword>
<feature type="domain" description="DUF202" evidence="6">
    <location>
        <begin position="25"/>
        <end position="90"/>
    </location>
</feature>
<keyword evidence="2 5" id="KW-0812">Transmembrane</keyword>
<comment type="caution">
    <text evidence="7">The sequence shown here is derived from an EMBL/GenBank/DDBJ whole genome shotgun (WGS) entry which is preliminary data.</text>
</comment>
<dbReference type="InterPro" id="IPR003807">
    <property type="entry name" value="DUF202"/>
</dbReference>
<evidence type="ECO:0000256" key="2">
    <source>
        <dbReference type="ARBA" id="ARBA00022692"/>
    </source>
</evidence>
<proteinExistence type="predicted"/>
<reference evidence="7 8" key="1">
    <citation type="journal article" date="2014" name="Int. J. Syst. Evol. Microbiol.">
        <title>Complete genome sequence of Corynebacterium casei LMG S-19264T (=DSM 44701T), isolated from a smear-ripened cheese.</title>
        <authorList>
            <consortium name="US DOE Joint Genome Institute (JGI-PGF)"/>
            <person name="Walter F."/>
            <person name="Albersmeier A."/>
            <person name="Kalinowski J."/>
            <person name="Ruckert C."/>
        </authorList>
    </citation>
    <scope>NUCLEOTIDE SEQUENCE [LARGE SCALE GENOMIC DNA]</scope>
    <source>
        <strain evidence="7 8">CGMCC 1.15358</strain>
    </source>
</reference>
<evidence type="ECO:0000256" key="5">
    <source>
        <dbReference type="SAM" id="Phobius"/>
    </source>
</evidence>
<dbReference type="Proteomes" id="UP000598997">
    <property type="component" value="Unassembled WGS sequence"/>
</dbReference>